<comment type="caution">
    <text evidence="2">The sequence shown here is derived from an EMBL/GenBank/DDBJ whole genome shotgun (WGS) entry which is preliminary data.</text>
</comment>
<dbReference type="Proteomes" id="UP000256334">
    <property type="component" value="Unassembled WGS sequence"/>
</dbReference>
<dbReference type="EMBL" id="QRDJ01000008">
    <property type="protein sequence ID" value="REC94099.1"/>
    <property type="molecule type" value="Genomic_DNA"/>
</dbReference>
<proteinExistence type="predicted"/>
<keyword evidence="3" id="KW-1185">Reference proteome</keyword>
<keyword evidence="1" id="KW-0472">Membrane</keyword>
<accession>A0A3D9DUN0</accession>
<organism evidence="2 3">
    <name type="scientific">Kushneria indalinina DSM 14324</name>
    <dbReference type="NCBI Taxonomy" id="1122140"/>
    <lineage>
        <taxon>Bacteria</taxon>
        <taxon>Pseudomonadati</taxon>
        <taxon>Pseudomonadota</taxon>
        <taxon>Gammaproteobacteria</taxon>
        <taxon>Oceanospirillales</taxon>
        <taxon>Halomonadaceae</taxon>
        <taxon>Kushneria</taxon>
    </lineage>
</organism>
<keyword evidence="1" id="KW-1133">Transmembrane helix</keyword>
<dbReference type="AlphaFoldDB" id="A0A3D9DUN0"/>
<name>A0A3D9DUN0_9GAMM</name>
<evidence type="ECO:0000313" key="2">
    <source>
        <dbReference type="EMBL" id="REC94099.1"/>
    </source>
</evidence>
<dbReference type="RefSeq" id="WP_257789415.1">
    <property type="nucleotide sequence ID" value="NZ_QRDJ01000008.1"/>
</dbReference>
<gene>
    <name evidence="2" type="ORF">C8D72_2466</name>
</gene>
<feature type="transmembrane region" description="Helical" evidence="1">
    <location>
        <begin position="12"/>
        <end position="36"/>
    </location>
</feature>
<evidence type="ECO:0000256" key="1">
    <source>
        <dbReference type="SAM" id="Phobius"/>
    </source>
</evidence>
<evidence type="ECO:0000313" key="3">
    <source>
        <dbReference type="Proteomes" id="UP000256334"/>
    </source>
</evidence>
<sequence>MTSPSTLLKDRALLVGMVAGVVVISLAAALPALFIWKEFLI</sequence>
<protein>
    <submittedName>
        <fullName evidence="2">Uncharacterized protein</fullName>
    </submittedName>
</protein>
<reference evidence="2 3" key="1">
    <citation type="submission" date="2018-07" db="EMBL/GenBank/DDBJ databases">
        <title>Genomic Encyclopedia of Type Strains, Phase IV (KMG-IV): sequencing the most valuable type-strain genomes for metagenomic binning, comparative biology and taxonomic classification.</title>
        <authorList>
            <person name="Goeker M."/>
        </authorList>
    </citation>
    <scope>NUCLEOTIDE SEQUENCE [LARGE SCALE GENOMIC DNA]</scope>
    <source>
        <strain evidence="2 3">DSM 14324</strain>
    </source>
</reference>
<keyword evidence="1" id="KW-0812">Transmembrane</keyword>